<feature type="transmembrane region" description="Helical" evidence="1">
    <location>
        <begin position="100"/>
        <end position="123"/>
    </location>
</feature>
<dbReference type="Pfam" id="PF05975">
    <property type="entry name" value="EcsB"/>
    <property type="match status" value="1"/>
</dbReference>
<feature type="transmembrane region" description="Helical" evidence="1">
    <location>
        <begin position="350"/>
        <end position="370"/>
    </location>
</feature>
<feature type="transmembrane region" description="Helical" evidence="1">
    <location>
        <begin position="55"/>
        <end position="79"/>
    </location>
</feature>
<feature type="transmembrane region" description="Helical" evidence="1">
    <location>
        <begin position="376"/>
        <end position="395"/>
    </location>
</feature>
<feature type="transmembrane region" description="Helical" evidence="1">
    <location>
        <begin position="129"/>
        <end position="148"/>
    </location>
</feature>
<dbReference type="RefSeq" id="WP_010770154.1">
    <property type="nucleotide sequence ID" value="NZ_ASWE01000001.1"/>
</dbReference>
<dbReference type="InterPro" id="IPR010288">
    <property type="entry name" value="EcsB_ABC"/>
</dbReference>
<keyword evidence="1" id="KW-0472">Membrane</keyword>
<feature type="transmembrane region" description="Helical" evidence="1">
    <location>
        <begin position="311"/>
        <end position="329"/>
    </location>
</feature>
<feature type="transmembrane region" description="Helical" evidence="1">
    <location>
        <begin position="169"/>
        <end position="189"/>
    </location>
</feature>
<gene>
    <name evidence="2" type="ORF">UC3_03524</name>
</gene>
<dbReference type="EMBL" id="AJAT01000022">
    <property type="protein sequence ID" value="EOL41193.1"/>
    <property type="molecule type" value="Genomic_DNA"/>
</dbReference>
<reference evidence="2 3" key="1">
    <citation type="submission" date="2013-02" db="EMBL/GenBank/DDBJ databases">
        <title>The Genome Sequence of Enterococcus phoeniculicola BAA-412.</title>
        <authorList>
            <consortium name="The Broad Institute Genome Sequencing Platform"/>
            <consortium name="The Broad Institute Genome Sequencing Center for Infectious Disease"/>
            <person name="Earl A.M."/>
            <person name="Gilmore M.S."/>
            <person name="Lebreton F."/>
            <person name="Walker B."/>
            <person name="Young S.K."/>
            <person name="Zeng Q."/>
            <person name="Gargeya S."/>
            <person name="Fitzgerald M."/>
            <person name="Haas B."/>
            <person name="Abouelleil A."/>
            <person name="Alvarado L."/>
            <person name="Arachchi H.M."/>
            <person name="Berlin A.M."/>
            <person name="Chapman S.B."/>
            <person name="Dewar J."/>
            <person name="Goldberg J."/>
            <person name="Griggs A."/>
            <person name="Gujja S."/>
            <person name="Hansen M."/>
            <person name="Howarth C."/>
            <person name="Imamovic A."/>
            <person name="Larimer J."/>
            <person name="McCowan C."/>
            <person name="Murphy C."/>
            <person name="Neiman D."/>
            <person name="Pearson M."/>
            <person name="Priest M."/>
            <person name="Roberts A."/>
            <person name="Saif S."/>
            <person name="Shea T."/>
            <person name="Sisk P."/>
            <person name="Sykes S."/>
            <person name="Wortman J."/>
            <person name="Nusbaum C."/>
            <person name="Birren B."/>
        </authorList>
    </citation>
    <scope>NUCLEOTIDE SEQUENCE [LARGE SCALE GENOMIC DNA]</scope>
    <source>
        <strain evidence="2 3">ATCC BAA-412</strain>
    </source>
</reference>
<dbReference type="eggNOG" id="COG4473">
    <property type="taxonomic scope" value="Bacteria"/>
</dbReference>
<feature type="transmembrane region" description="Helical" evidence="1">
    <location>
        <begin position="21"/>
        <end position="43"/>
    </location>
</feature>
<dbReference type="STRING" id="154621.RV11_GL001821"/>
<dbReference type="OrthoDB" id="2447941at2"/>
<feature type="transmembrane region" description="Helical" evidence="1">
    <location>
        <begin position="195"/>
        <end position="215"/>
    </location>
</feature>
<keyword evidence="1" id="KW-0812">Transmembrane</keyword>
<organism evidence="2 3">
    <name type="scientific">Enterococcus phoeniculicola ATCC BAA-412</name>
    <dbReference type="NCBI Taxonomy" id="1158610"/>
    <lineage>
        <taxon>Bacteria</taxon>
        <taxon>Bacillati</taxon>
        <taxon>Bacillota</taxon>
        <taxon>Bacilli</taxon>
        <taxon>Lactobacillales</taxon>
        <taxon>Enterococcaceae</taxon>
        <taxon>Enterococcus</taxon>
    </lineage>
</organism>
<keyword evidence="3" id="KW-1185">Reference proteome</keyword>
<dbReference type="AlphaFoldDB" id="R3TJB0"/>
<evidence type="ECO:0008006" key="4">
    <source>
        <dbReference type="Google" id="ProtNLM"/>
    </source>
</evidence>
<protein>
    <recommendedName>
        <fullName evidence="4">ABC transporter EcsB</fullName>
    </recommendedName>
</protein>
<proteinExistence type="predicted"/>
<evidence type="ECO:0000313" key="3">
    <source>
        <dbReference type="Proteomes" id="UP000013785"/>
    </source>
</evidence>
<feature type="transmembrane region" description="Helical" evidence="1">
    <location>
        <begin position="284"/>
        <end position="305"/>
    </location>
</feature>
<sequence>MSEFFQKRLARHQKHMMRYMRYVFNDHFVLVCLFLFGGVGFYYSNLLKTLPEDFFWGSGIVAFVWLLSLYSGSFVTLAEPADMVFLLPKENKMTDYFKRSFTYSCIFPFVLLVLVCGFLMPLLVVAGGFQFSEFIWFLLMLWSLKISQLHVQRYGIYQVTNAKKKQSQILWLLTTIVILLVSVYTFSWVGTGLGLLQAVCFYILYWKRLSVGLDWEEMVKKEQNRLHRLYQFINLFTDVPEITATVKRRKYLDGLLNKLSIQQKNTYLYLYVRRMVRGSEFSGLYLRLVFIGSLFLYFLNSFWFSVGLGSVFLYLIGFQLIPLYNQFHYMVLTQLYPVPKEQKGRAIQSLIGLLLLVAAVIFGLFAWIGLKNVQQAGMAAGIYLLVTLAFTKLYVSSRIKKMEN</sequence>
<dbReference type="GO" id="GO:0016020">
    <property type="term" value="C:membrane"/>
    <property type="evidence" value="ECO:0007669"/>
    <property type="project" value="InterPro"/>
</dbReference>
<accession>R3TJB0</accession>
<keyword evidence="1" id="KW-1133">Transmembrane helix</keyword>
<evidence type="ECO:0000313" key="2">
    <source>
        <dbReference type="EMBL" id="EOL41193.1"/>
    </source>
</evidence>
<dbReference type="HOGENOM" id="CLU_054332_1_0_9"/>
<dbReference type="PIRSF" id="PIRSF037259">
    <property type="entry name" value="EcsB_ABC"/>
    <property type="match status" value="1"/>
</dbReference>
<dbReference type="Proteomes" id="UP000013785">
    <property type="component" value="Unassembled WGS sequence"/>
</dbReference>
<evidence type="ECO:0000256" key="1">
    <source>
        <dbReference type="SAM" id="Phobius"/>
    </source>
</evidence>
<comment type="caution">
    <text evidence="2">The sequence shown here is derived from an EMBL/GenBank/DDBJ whole genome shotgun (WGS) entry which is preliminary data.</text>
</comment>
<dbReference type="PATRIC" id="fig|1158610.3.peg.3523"/>
<name>R3TJB0_9ENTE</name>